<dbReference type="RefSeq" id="WP_075585307.1">
    <property type="nucleotide sequence ID" value="NZ_MSYM01000007.1"/>
</dbReference>
<evidence type="ECO:0000256" key="1">
    <source>
        <dbReference type="ARBA" id="ARBA00022741"/>
    </source>
</evidence>
<comment type="caution">
    <text evidence="4">The sequence shown here is derived from an EMBL/GenBank/DDBJ whole genome shotgun (WGS) entry which is preliminary data.</text>
</comment>
<dbReference type="AlphaFoldDB" id="A0A1Q8YHT0"/>
<keyword evidence="1" id="KW-0547">Nucleotide-binding</keyword>
<gene>
    <name evidence="4" type="ORF">BLL52_0717</name>
</gene>
<dbReference type="PANTHER" id="PTHR43384:SF6">
    <property type="entry name" value="SEPTUM SITE-DETERMINING PROTEIN MIND HOMOLOG, CHLOROPLASTIC"/>
    <property type="match status" value="1"/>
</dbReference>
<evidence type="ECO:0000313" key="5">
    <source>
        <dbReference type="Proteomes" id="UP000185911"/>
    </source>
</evidence>
<dbReference type="InterPro" id="IPR050625">
    <property type="entry name" value="ParA/MinD_ATPase"/>
</dbReference>
<feature type="domain" description="CobQ/CobB/MinD/ParA nucleotide binding" evidence="3">
    <location>
        <begin position="128"/>
        <end position="271"/>
    </location>
</feature>
<dbReference type="SUPFAM" id="SSF52540">
    <property type="entry name" value="P-loop containing nucleoside triphosphate hydrolases"/>
    <property type="match status" value="1"/>
</dbReference>
<proteinExistence type="predicted"/>
<dbReference type="EMBL" id="MSYM01000007">
    <property type="protein sequence ID" value="OLP07621.1"/>
    <property type="molecule type" value="Genomic_DNA"/>
</dbReference>
<protein>
    <recommendedName>
        <fullName evidence="3">CobQ/CobB/MinD/ParA nucleotide binding domain-containing protein</fullName>
    </recommendedName>
</protein>
<dbReference type="GO" id="GO:0005524">
    <property type="term" value="F:ATP binding"/>
    <property type="evidence" value="ECO:0007669"/>
    <property type="project" value="UniProtKB-KW"/>
</dbReference>
<dbReference type="NCBIfam" id="NF047398">
    <property type="entry name" value="AAA_KGGVGR"/>
    <property type="match status" value="1"/>
</dbReference>
<dbReference type="InterPro" id="IPR027417">
    <property type="entry name" value="P-loop_NTPase"/>
</dbReference>
<sequence>MTTFDQILPELVAILKGHQPTICKMAPIYVNRDLNGRVRLIIADKWQDDADALQTLGLITLAMFERLGTHAFAPSQSIFFEESIDTVQHGCFSAPLTDIDGVWVIDRLATEGNWSTISPIATGVPRVVFFSIKGGVGRSTAMAATAWSLAQSGKRVLVLDLDLESPGLSSSLLPNERRPTFGITDWLVEDLVDNGDAVLRDMIATSALSHDGDIYVVPAHGVNPGEYVSKLGRAWMPKVSTNGQRESWSQRLQRLLNTLEKKLKPDVILIDSRAGIDEVASACVTDLGAALVLLFAIEGEQTWSGYRILFQHWRTTGVVREIRERLQLVGALIPEVGGTEYFSDLRESAWDLFVDDLYDPVKAGKTVSEEIWSFDESEVGAPHNPWPIHWNRGFAAVRSLHARLDDIEPDQVKGVFGDLITGVKRATTQEEQMPHD</sequence>
<dbReference type="GO" id="GO:0051782">
    <property type="term" value="P:negative regulation of cell division"/>
    <property type="evidence" value="ECO:0007669"/>
    <property type="project" value="TreeGrafter"/>
</dbReference>
<dbReference type="Proteomes" id="UP000185911">
    <property type="component" value="Unassembled WGS sequence"/>
</dbReference>
<keyword evidence="5" id="KW-1185">Reference proteome</keyword>
<organism evidence="4 5">
    <name type="scientific">Rhodoferax antarcticus ANT.BR</name>
    <dbReference type="NCBI Taxonomy" id="1111071"/>
    <lineage>
        <taxon>Bacteria</taxon>
        <taxon>Pseudomonadati</taxon>
        <taxon>Pseudomonadota</taxon>
        <taxon>Betaproteobacteria</taxon>
        <taxon>Burkholderiales</taxon>
        <taxon>Comamonadaceae</taxon>
        <taxon>Rhodoferax</taxon>
    </lineage>
</organism>
<dbReference type="Gene3D" id="3.40.50.300">
    <property type="entry name" value="P-loop containing nucleotide triphosphate hydrolases"/>
    <property type="match status" value="1"/>
</dbReference>
<dbReference type="GO" id="GO:0009898">
    <property type="term" value="C:cytoplasmic side of plasma membrane"/>
    <property type="evidence" value="ECO:0007669"/>
    <property type="project" value="TreeGrafter"/>
</dbReference>
<dbReference type="GO" id="GO:0005829">
    <property type="term" value="C:cytosol"/>
    <property type="evidence" value="ECO:0007669"/>
    <property type="project" value="TreeGrafter"/>
</dbReference>
<dbReference type="InterPro" id="IPR002586">
    <property type="entry name" value="CobQ/CobB/MinD/ParA_Nub-bd_dom"/>
</dbReference>
<dbReference type="GO" id="GO:0016887">
    <property type="term" value="F:ATP hydrolysis activity"/>
    <property type="evidence" value="ECO:0007669"/>
    <property type="project" value="TreeGrafter"/>
</dbReference>
<dbReference type="PANTHER" id="PTHR43384">
    <property type="entry name" value="SEPTUM SITE-DETERMINING PROTEIN MIND HOMOLOG, CHLOROPLASTIC-RELATED"/>
    <property type="match status" value="1"/>
</dbReference>
<keyword evidence="2" id="KW-0067">ATP-binding</keyword>
<reference evidence="4 5" key="1">
    <citation type="submission" date="2017-01" db="EMBL/GenBank/DDBJ databases">
        <title>Genome sequence of Rhodoferax antarcticus ANT.BR, a psychrophilic purple nonsulfur bacterium from an Antarctic microbial mat.</title>
        <authorList>
            <person name="Baker J."/>
            <person name="Riester C."/>
            <person name="Skinner B."/>
            <person name="Newell A."/>
            <person name="Swingley W."/>
            <person name="Madigan M."/>
            <person name="Jung D."/>
            <person name="Asao M."/>
            <person name="Chen M."/>
            <person name="Loughlin P."/>
            <person name="Pan H."/>
            <person name="Lin S."/>
            <person name="Li N."/>
            <person name="Shaw J."/>
            <person name="Prado M."/>
            <person name="Sherman C."/>
            <person name="Li X."/>
            <person name="Tang J."/>
            <person name="Blankenship R."/>
            <person name="Zhao T."/>
            <person name="Touchman J."/>
            <person name="Sattley M."/>
        </authorList>
    </citation>
    <scope>NUCLEOTIDE SEQUENCE [LARGE SCALE GENOMIC DNA]</scope>
    <source>
        <strain evidence="4 5">ANT.BR</strain>
    </source>
</reference>
<name>A0A1Q8YHT0_9BURK</name>
<dbReference type="Pfam" id="PF01656">
    <property type="entry name" value="CbiA"/>
    <property type="match status" value="1"/>
</dbReference>
<evidence type="ECO:0000256" key="2">
    <source>
        <dbReference type="ARBA" id="ARBA00022840"/>
    </source>
</evidence>
<dbReference type="STRING" id="81479.RA876_17550"/>
<evidence type="ECO:0000313" key="4">
    <source>
        <dbReference type="EMBL" id="OLP07621.1"/>
    </source>
</evidence>
<evidence type="ECO:0000259" key="3">
    <source>
        <dbReference type="Pfam" id="PF01656"/>
    </source>
</evidence>
<accession>A0A1Q8YHT0</accession>